<name>A0A061QY91_9CHLO</name>
<keyword evidence="3" id="KW-0539">Nucleus</keyword>
<sequence length="121" mass="13015">MVQPGVFVTLFSNPSGDTELKGVKFSSRLFSKGQAELWWKENREKVAEQFLYQAVSSPPLSVAPSTSAPRGSSAQVSNRSSWDGSIGFESLNLGNGSPPGPKAVLSRVVEPSSDDTNHFRS</sequence>
<dbReference type="EMBL" id="GBEZ01023454">
    <property type="protein sequence ID" value="JAC63435.1"/>
    <property type="molecule type" value="Transcribed_RNA"/>
</dbReference>
<feature type="compositionally biased region" description="Polar residues" evidence="4">
    <location>
        <begin position="70"/>
        <end position="83"/>
    </location>
</feature>
<dbReference type="PANTHER" id="PTHR46058:SF2">
    <property type="entry name" value="PROTEIN BREVIS RADIX-LIKE 3"/>
    <property type="match status" value="1"/>
</dbReference>
<comment type="subcellular location">
    <subcellularLocation>
        <location evidence="1">Nucleus</location>
    </subcellularLocation>
</comment>
<organism evidence="6">
    <name type="scientific">Tetraselmis sp. GSL018</name>
    <dbReference type="NCBI Taxonomy" id="582737"/>
    <lineage>
        <taxon>Eukaryota</taxon>
        <taxon>Viridiplantae</taxon>
        <taxon>Chlorophyta</taxon>
        <taxon>core chlorophytes</taxon>
        <taxon>Chlorodendrophyceae</taxon>
        <taxon>Chlorodendrales</taxon>
        <taxon>Chlorodendraceae</taxon>
        <taxon>Tetraselmis</taxon>
    </lineage>
</organism>
<evidence type="ECO:0000256" key="3">
    <source>
        <dbReference type="ARBA" id="ARBA00023242"/>
    </source>
</evidence>
<dbReference type="InterPro" id="IPR044532">
    <property type="entry name" value="BRX-like"/>
</dbReference>
<gene>
    <name evidence="6" type="ORF">TSPGSL018_20676</name>
</gene>
<evidence type="ECO:0000256" key="2">
    <source>
        <dbReference type="ARBA" id="ARBA00009057"/>
    </source>
</evidence>
<evidence type="ECO:0000259" key="5">
    <source>
        <dbReference type="PROSITE" id="PS51514"/>
    </source>
</evidence>
<feature type="domain" description="BRX" evidence="5">
    <location>
        <begin position="1"/>
        <end position="51"/>
    </location>
</feature>
<comment type="similarity">
    <text evidence="2">Belongs to the BRX family.</text>
</comment>
<dbReference type="GO" id="GO:0005634">
    <property type="term" value="C:nucleus"/>
    <property type="evidence" value="ECO:0007669"/>
    <property type="project" value="UniProtKB-SubCell"/>
</dbReference>
<evidence type="ECO:0000256" key="1">
    <source>
        <dbReference type="ARBA" id="ARBA00004123"/>
    </source>
</evidence>
<feature type="compositionally biased region" description="Low complexity" evidence="4">
    <location>
        <begin position="58"/>
        <end position="69"/>
    </location>
</feature>
<reference evidence="6" key="1">
    <citation type="submission" date="2014-05" db="EMBL/GenBank/DDBJ databases">
        <title>The transcriptome of the halophilic microalga Tetraselmis sp. GSL018 isolated from the Great Salt Lake, Utah.</title>
        <authorList>
            <person name="Jinkerson R.E."/>
            <person name="D'Adamo S."/>
            <person name="Posewitz M.C."/>
        </authorList>
    </citation>
    <scope>NUCLEOTIDE SEQUENCE</scope>
    <source>
        <strain evidence="6">GSL018</strain>
    </source>
</reference>
<evidence type="ECO:0000256" key="4">
    <source>
        <dbReference type="SAM" id="MobiDB-lite"/>
    </source>
</evidence>
<dbReference type="PROSITE" id="PS51514">
    <property type="entry name" value="BRX"/>
    <property type="match status" value="1"/>
</dbReference>
<dbReference type="InterPro" id="IPR013591">
    <property type="entry name" value="Brevis_radix_dom"/>
</dbReference>
<accession>A0A061QY91</accession>
<dbReference type="AlphaFoldDB" id="A0A061QY91"/>
<protein>
    <recommendedName>
        <fullName evidence="5">BRX domain-containing protein</fullName>
    </recommendedName>
</protein>
<dbReference type="Pfam" id="PF08381">
    <property type="entry name" value="BRX"/>
    <property type="match status" value="1"/>
</dbReference>
<evidence type="ECO:0000313" key="6">
    <source>
        <dbReference type="EMBL" id="JAC63435.1"/>
    </source>
</evidence>
<dbReference type="PANTHER" id="PTHR46058">
    <property type="entry name" value="PROTEIN BREVIS RADIX-LIKE 1"/>
    <property type="match status" value="1"/>
</dbReference>
<feature type="region of interest" description="Disordered" evidence="4">
    <location>
        <begin position="58"/>
        <end position="121"/>
    </location>
</feature>
<proteinExistence type="inferred from homology"/>